<gene>
    <name evidence="1" type="ORF">BaRGS_00011762</name>
</gene>
<name>A0ABD0LD09_9CAEN</name>
<dbReference type="AlphaFoldDB" id="A0ABD0LD09"/>
<accession>A0ABD0LD09</accession>
<protein>
    <submittedName>
        <fullName evidence="1">Uncharacterized protein</fullName>
    </submittedName>
</protein>
<evidence type="ECO:0000313" key="2">
    <source>
        <dbReference type="Proteomes" id="UP001519460"/>
    </source>
</evidence>
<dbReference type="EMBL" id="JACVVK020000062">
    <property type="protein sequence ID" value="KAK7497026.1"/>
    <property type="molecule type" value="Genomic_DNA"/>
</dbReference>
<comment type="caution">
    <text evidence="1">The sequence shown here is derived from an EMBL/GenBank/DDBJ whole genome shotgun (WGS) entry which is preliminary data.</text>
</comment>
<evidence type="ECO:0000313" key="1">
    <source>
        <dbReference type="EMBL" id="KAK7497026.1"/>
    </source>
</evidence>
<organism evidence="1 2">
    <name type="scientific">Batillaria attramentaria</name>
    <dbReference type="NCBI Taxonomy" id="370345"/>
    <lineage>
        <taxon>Eukaryota</taxon>
        <taxon>Metazoa</taxon>
        <taxon>Spiralia</taxon>
        <taxon>Lophotrochozoa</taxon>
        <taxon>Mollusca</taxon>
        <taxon>Gastropoda</taxon>
        <taxon>Caenogastropoda</taxon>
        <taxon>Sorbeoconcha</taxon>
        <taxon>Cerithioidea</taxon>
        <taxon>Batillariidae</taxon>
        <taxon>Batillaria</taxon>
    </lineage>
</organism>
<reference evidence="1 2" key="1">
    <citation type="journal article" date="2023" name="Sci. Data">
        <title>Genome assembly of the Korean intertidal mud-creeper Batillaria attramentaria.</title>
        <authorList>
            <person name="Patra A.K."/>
            <person name="Ho P.T."/>
            <person name="Jun S."/>
            <person name="Lee S.J."/>
            <person name="Kim Y."/>
            <person name="Won Y.J."/>
        </authorList>
    </citation>
    <scope>NUCLEOTIDE SEQUENCE [LARGE SCALE GENOMIC DNA]</scope>
    <source>
        <strain evidence="1">Wonlab-2016</strain>
    </source>
</reference>
<sequence length="100" mass="11225">MLKPQALELSEPVQIKHIQSHTSEHLVAFQVSAKLAPRLPPRAAHTKELPKTRTRARKLMFFARGHKFVVCSFYLASVWSSAPVKQRLQAGWSINGLGLP</sequence>
<dbReference type="Proteomes" id="UP001519460">
    <property type="component" value="Unassembled WGS sequence"/>
</dbReference>
<proteinExistence type="predicted"/>
<keyword evidence="2" id="KW-1185">Reference proteome</keyword>